<keyword evidence="2" id="KW-1185">Reference proteome</keyword>
<gene>
    <name evidence="1" type="primary">RvY_18998</name>
    <name evidence="1" type="synonym">RvY_18998.1</name>
    <name evidence="1" type="ORF">RvY_18998-1</name>
</gene>
<dbReference type="Proteomes" id="UP000186922">
    <property type="component" value="Unassembled WGS sequence"/>
</dbReference>
<dbReference type="AlphaFoldDB" id="A0A1D1W7T8"/>
<reference evidence="1 2" key="1">
    <citation type="journal article" date="2016" name="Nat. Commun.">
        <title>Extremotolerant tardigrade genome and improved radiotolerance of human cultured cells by tardigrade-unique protein.</title>
        <authorList>
            <person name="Hashimoto T."/>
            <person name="Horikawa D.D."/>
            <person name="Saito Y."/>
            <person name="Kuwahara H."/>
            <person name="Kozuka-Hata H."/>
            <person name="Shin-I T."/>
            <person name="Minakuchi Y."/>
            <person name="Ohishi K."/>
            <person name="Motoyama A."/>
            <person name="Aizu T."/>
            <person name="Enomoto A."/>
            <person name="Kondo K."/>
            <person name="Tanaka S."/>
            <person name="Hara Y."/>
            <person name="Koshikawa S."/>
            <person name="Sagara H."/>
            <person name="Miura T."/>
            <person name="Yokobori S."/>
            <person name="Miyagawa K."/>
            <person name="Suzuki Y."/>
            <person name="Kubo T."/>
            <person name="Oyama M."/>
            <person name="Kohara Y."/>
            <person name="Fujiyama A."/>
            <person name="Arakawa K."/>
            <person name="Katayama T."/>
            <person name="Toyoda A."/>
            <person name="Kunieda T."/>
        </authorList>
    </citation>
    <scope>NUCLEOTIDE SEQUENCE [LARGE SCALE GENOMIC DNA]</scope>
    <source>
        <strain evidence="1 2">YOKOZUNA-1</strain>
    </source>
</reference>
<comment type="caution">
    <text evidence="1">The sequence shown here is derived from an EMBL/GenBank/DDBJ whole genome shotgun (WGS) entry which is preliminary data.</text>
</comment>
<evidence type="ECO:0000313" key="2">
    <source>
        <dbReference type="Proteomes" id="UP000186922"/>
    </source>
</evidence>
<name>A0A1D1W7T8_RAMVA</name>
<dbReference type="EMBL" id="BDGG01000022">
    <property type="protein sequence ID" value="GAV09455.1"/>
    <property type="molecule type" value="Genomic_DNA"/>
</dbReference>
<accession>A0A1D1W7T8</accession>
<organism evidence="1 2">
    <name type="scientific">Ramazzottius varieornatus</name>
    <name type="common">Water bear</name>
    <name type="synonym">Tardigrade</name>
    <dbReference type="NCBI Taxonomy" id="947166"/>
    <lineage>
        <taxon>Eukaryota</taxon>
        <taxon>Metazoa</taxon>
        <taxon>Ecdysozoa</taxon>
        <taxon>Tardigrada</taxon>
        <taxon>Eutardigrada</taxon>
        <taxon>Parachela</taxon>
        <taxon>Hypsibioidea</taxon>
        <taxon>Ramazzottiidae</taxon>
        <taxon>Ramazzottius</taxon>
    </lineage>
</organism>
<protein>
    <submittedName>
        <fullName evidence="1">Uncharacterized protein</fullName>
    </submittedName>
</protein>
<sequence>MLSVSHRLKIPPHQSRNILPPLQVWVNVSTTICPICLYPFQITKNSKTFLTLEQGFLIAYTSESLTQLLYAMQNGGSTVGYMNHSLSHAPIESTSHSCRYEDFRTVKGIRSKFYYELAVFRLAFVLLYVVSPLSRTCLPPNASADVVCSVHAVRASPTPSVR</sequence>
<evidence type="ECO:0000313" key="1">
    <source>
        <dbReference type="EMBL" id="GAV09455.1"/>
    </source>
</evidence>
<proteinExistence type="predicted"/>
<dbReference type="OrthoDB" id="296386at2759"/>